<name>A0A0A9HEM0_ARUDO</name>
<evidence type="ECO:0000313" key="1">
    <source>
        <dbReference type="EMBL" id="JAE34264.1"/>
    </source>
</evidence>
<dbReference type="EMBL" id="GBRH01163632">
    <property type="protein sequence ID" value="JAE34264.1"/>
    <property type="molecule type" value="Transcribed_RNA"/>
</dbReference>
<accession>A0A0A9HEM0</accession>
<protein>
    <submittedName>
        <fullName evidence="1">Uncharacterized protein</fullName>
    </submittedName>
</protein>
<reference evidence="1" key="1">
    <citation type="submission" date="2014-09" db="EMBL/GenBank/DDBJ databases">
        <authorList>
            <person name="Magalhaes I.L.F."/>
            <person name="Oliveira U."/>
            <person name="Santos F.R."/>
            <person name="Vidigal T.H.D.A."/>
            <person name="Brescovit A.D."/>
            <person name="Santos A.J."/>
        </authorList>
    </citation>
    <scope>NUCLEOTIDE SEQUENCE</scope>
    <source>
        <tissue evidence="1">Shoot tissue taken approximately 20 cm above the soil surface</tissue>
    </source>
</reference>
<dbReference type="AlphaFoldDB" id="A0A0A9HEM0"/>
<proteinExistence type="predicted"/>
<reference evidence="1" key="2">
    <citation type="journal article" date="2015" name="Data Brief">
        <title>Shoot transcriptome of the giant reed, Arundo donax.</title>
        <authorList>
            <person name="Barrero R.A."/>
            <person name="Guerrero F.D."/>
            <person name="Moolhuijzen P."/>
            <person name="Goolsby J.A."/>
            <person name="Tidwell J."/>
            <person name="Bellgard S.E."/>
            <person name="Bellgard M.I."/>
        </authorList>
    </citation>
    <scope>NUCLEOTIDE SEQUENCE</scope>
    <source>
        <tissue evidence="1">Shoot tissue taken approximately 20 cm above the soil surface</tissue>
    </source>
</reference>
<sequence length="33" mass="3573">MGQLVSGPVENSATTIRLMLIFTGDVFLCKDDT</sequence>
<organism evidence="1">
    <name type="scientific">Arundo donax</name>
    <name type="common">Giant reed</name>
    <name type="synonym">Donax arundinaceus</name>
    <dbReference type="NCBI Taxonomy" id="35708"/>
    <lineage>
        <taxon>Eukaryota</taxon>
        <taxon>Viridiplantae</taxon>
        <taxon>Streptophyta</taxon>
        <taxon>Embryophyta</taxon>
        <taxon>Tracheophyta</taxon>
        <taxon>Spermatophyta</taxon>
        <taxon>Magnoliopsida</taxon>
        <taxon>Liliopsida</taxon>
        <taxon>Poales</taxon>
        <taxon>Poaceae</taxon>
        <taxon>PACMAD clade</taxon>
        <taxon>Arundinoideae</taxon>
        <taxon>Arundineae</taxon>
        <taxon>Arundo</taxon>
    </lineage>
</organism>